<dbReference type="RefSeq" id="WP_068416792.1">
    <property type="nucleotide sequence ID" value="NZ_LRDB01000045.1"/>
</dbReference>
<name>A0A150X9M5_9BACT</name>
<gene>
    <name evidence="3" type="ORF">AWN68_07795</name>
</gene>
<feature type="transmembrane region" description="Helical" evidence="1">
    <location>
        <begin position="87"/>
        <end position="105"/>
    </location>
</feature>
<dbReference type="OrthoDB" id="799395at2"/>
<keyword evidence="1" id="KW-0472">Membrane</keyword>
<keyword evidence="2" id="KW-0732">Signal</keyword>
<evidence type="ECO:0000313" key="4">
    <source>
        <dbReference type="Proteomes" id="UP000075615"/>
    </source>
</evidence>
<evidence type="ECO:0000256" key="1">
    <source>
        <dbReference type="SAM" id="Phobius"/>
    </source>
</evidence>
<organism evidence="3 4">
    <name type="scientific">Roseivirga echinicomitans</name>
    <dbReference type="NCBI Taxonomy" id="296218"/>
    <lineage>
        <taxon>Bacteria</taxon>
        <taxon>Pseudomonadati</taxon>
        <taxon>Bacteroidota</taxon>
        <taxon>Cytophagia</taxon>
        <taxon>Cytophagales</taxon>
        <taxon>Roseivirgaceae</taxon>
        <taxon>Roseivirga</taxon>
    </lineage>
</organism>
<evidence type="ECO:0000256" key="2">
    <source>
        <dbReference type="SAM" id="SignalP"/>
    </source>
</evidence>
<accession>A0A150X9M5</accession>
<reference evidence="3 4" key="1">
    <citation type="submission" date="2016-01" db="EMBL/GenBank/DDBJ databases">
        <title>Genome sequencing of Roseivirga echinicomitans KMM 6058.</title>
        <authorList>
            <person name="Selvaratnam C."/>
            <person name="Thevarajoo S."/>
            <person name="Goh K.M."/>
            <person name="Ee R."/>
            <person name="Chan K.-G."/>
            <person name="Chong C.S."/>
        </authorList>
    </citation>
    <scope>NUCLEOTIDE SEQUENCE [LARGE SCALE GENOMIC DNA]</scope>
    <source>
        <strain evidence="3 4">KMM 6058</strain>
    </source>
</reference>
<evidence type="ECO:0008006" key="5">
    <source>
        <dbReference type="Google" id="ProtNLM"/>
    </source>
</evidence>
<proteinExistence type="predicted"/>
<feature type="chain" id="PRO_5007574418" description="Seryl-tRNA synthetase" evidence="2">
    <location>
        <begin position="25"/>
        <end position="106"/>
    </location>
</feature>
<keyword evidence="1" id="KW-1133">Transmembrane helix</keyword>
<evidence type="ECO:0000313" key="3">
    <source>
        <dbReference type="EMBL" id="KYG75439.1"/>
    </source>
</evidence>
<sequence length="106" mass="11862">MKKLSVYITFGILLLMFVPSQMNAASKSYPVTTNSAEKLTHEEMQAMVVRLNEIKDMDKSSLTRAERKELRKEVRTMKSDIRDSGGGGIYISSGAIIIILLLIIIL</sequence>
<dbReference type="STRING" id="296218.AWN68_07795"/>
<comment type="caution">
    <text evidence="3">The sequence shown here is derived from an EMBL/GenBank/DDBJ whole genome shotgun (WGS) entry which is preliminary data.</text>
</comment>
<dbReference type="Proteomes" id="UP000075615">
    <property type="component" value="Unassembled WGS sequence"/>
</dbReference>
<keyword evidence="1" id="KW-0812">Transmembrane</keyword>
<dbReference type="EMBL" id="LRDB01000045">
    <property type="protein sequence ID" value="KYG75439.1"/>
    <property type="molecule type" value="Genomic_DNA"/>
</dbReference>
<keyword evidence="4" id="KW-1185">Reference proteome</keyword>
<feature type="signal peptide" evidence="2">
    <location>
        <begin position="1"/>
        <end position="24"/>
    </location>
</feature>
<dbReference type="AlphaFoldDB" id="A0A150X9M5"/>
<protein>
    <recommendedName>
        <fullName evidence="5">Seryl-tRNA synthetase</fullName>
    </recommendedName>
</protein>